<keyword evidence="4" id="KW-1185">Reference proteome</keyword>
<evidence type="ECO:0000256" key="2">
    <source>
        <dbReference type="SAM" id="MobiDB-lite"/>
    </source>
</evidence>
<evidence type="ECO:0000313" key="4">
    <source>
        <dbReference type="Proteomes" id="UP000807342"/>
    </source>
</evidence>
<dbReference type="AlphaFoldDB" id="A0A9P5XM04"/>
<accession>A0A9P5XM04</accession>
<feature type="region of interest" description="Disordered" evidence="2">
    <location>
        <begin position="308"/>
        <end position="359"/>
    </location>
</feature>
<protein>
    <submittedName>
        <fullName evidence="3">Uncharacterized protein</fullName>
    </submittedName>
</protein>
<dbReference type="Pfam" id="PF12239">
    <property type="entry name" value="DUF3605"/>
    <property type="match status" value="2"/>
</dbReference>
<dbReference type="PANTHER" id="PTHR35020:SF2">
    <property type="entry name" value="N-ACETYLGLUCOSAMINE-INDUCED PROTEIN 1"/>
    <property type="match status" value="1"/>
</dbReference>
<feature type="coiled-coil region" evidence="1">
    <location>
        <begin position="407"/>
        <end position="441"/>
    </location>
</feature>
<feature type="region of interest" description="Disordered" evidence="2">
    <location>
        <begin position="1"/>
        <end position="21"/>
    </location>
</feature>
<name>A0A9P5XM04_9AGAR</name>
<dbReference type="OrthoDB" id="498286at2759"/>
<comment type="caution">
    <text evidence="3">The sequence shown here is derived from an EMBL/GenBank/DDBJ whole genome shotgun (WGS) entry which is preliminary data.</text>
</comment>
<dbReference type="PANTHER" id="PTHR35020">
    <property type="entry name" value="N-ACETYLGLUCOSAMINE-INDUCED PROTEIN 1"/>
    <property type="match status" value="1"/>
</dbReference>
<proteinExistence type="predicted"/>
<sequence>MTIEVTPNHHQPRTADVPLRAGPPTREELLVHYPAKFTWDQLKTFVNSGDLGLLKRDKKLQKRYNDWAPSIVARYGSMVNYLLNYRLQWGKADTLSLMTSALDKTNDRPIAAAPQPNLMNGTDPAVMKQLPSLPPDAPEYFTADTPPEYLSIIQNDWPYSVPAEVEHTLIWTRIPIYHPTLVPASIKPRVDQDGLWGFTGNTSPPPSPSTLPACLPALAEWGITLETMVVSPKGPEEDEELVRRAGAEVDKFIRKRWDEDEWETAWFVNPPRLQSVPGLAHIHVFAKQKKLDGVLRGRTSVHKGTLTIRSRSLERGDSGGGAATDDNLDKSVVVTRAPQSVNSSEHEGGPTPVPTRPRLTKDYTGLVPLVFFTKSSVSQLAIDARSVILSVANVFQTLAEALFYCTRKNLLAKAAEFEARLAELEALQSMLKANNAKLETLLSMLEANTAHPEASVSMSEDSVDQLLAQVED</sequence>
<gene>
    <name evidence="3" type="ORF">P691DRAFT_755971</name>
</gene>
<dbReference type="Proteomes" id="UP000807342">
    <property type="component" value="Unassembled WGS sequence"/>
</dbReference>
<evidence type="ECO:0000313" key="3">
    <source>
        <dbReference type="EMBL" id="KAF9452939.1"/>
    </source>
</evidence>
<evidence type="ECO:0000256" key="1">
    <source>
        <dbReference type="SAM" id="Coils"/>
    </source>
</evidence>
<reference evidence="3" key="1">
    <citation type="submission" date="2020-11" db="EMBL/GenBank/DDBJ databases">
        <authorList>
            <consortium name="DOE Joint Genome Institute"/>
            <person name="Ahrendt S."/>
            <person name="Riley R."/>
            <person name="Andreopoulos W."/>
            <person name="Labutti K."/>
            <person name="Pangilinan J."/>
            <person name="Ruiz-Duenas F.J."/>
            <person name="Barrasa J.M."/>
            <person name="Sanchez-Garcia M."/>
            <person name="Camarero S."/>
            <person name="Miyauchi S."/>
            <person name="Serrano A."/>
            <person name="Linde D."/>
            <person name="Babiker R."/>
            <person name="Drula E."/>
            <person name="Ayuso-Fernandez I."/>
            <person name="Pacheco R."/>
            <person name="Padilla G."/>
            <person name="Ferreira P."/>
            <person name="Barriuso J."/>
            <person name="Kellner H."/>
            <person name="Castanera R."/>
            <person name="Alfaro M."/>
            <person name="Ramirez L."/>
            <person name="Pisabarro A.G."/>
            <person name="Kuo A."/>
            <person name="Tritt A."/>
            <person name="Lipzen A."/>
            <person name="He G."/>
            <person name="Yan M."/>
            <person name="Ng V."/>
            <person name="Cullen D."/>
            <person name="Martin F."/>
            <person name="Rosso M.-N."/>
            <person name="Henrissat B."/>
            <person name="Hibbett D."/>
            <person name="Martinez A.T."/>
            <person name="Grigoriev I.V."/>
        </authorList>
    </citation>
    <scope>NUCLEOTIDE SEQUENCE</scope>
    <source>
        <strain evidence="3">MF-IS2</strain>
    </source>
</reference>
<keyword evidence="1" id="KW-0175">Coiled coil</keyword>
<dbReference type="GO" id="GO:0005737">
    <property type="term" value="C:cytoplasm"/>
    <property type="evidence" value="ECO:0007669"/>
    <property type="project" value="TreeGrafter"/>
</dbReference>
<dbReference type="InterPro" id="IPR022036">
    <property type="entry name" value="DUF3605"/>
</dbReference>
<dbReference type="GO" id="GO:0006044">
    <property type="term" value="P:N-acetylglucosamine metabolic process"/>
    <property type="evidence" value="ECO:0007669"/>
    <property type="project" value="TreeGrafter"/>
</dbReference>
<organism evidence="3 4">
    <name type="scientific">Macrolepiota fuliginosa MF-IS2</name>
    <dbReference type="NCBI Taxonomy" id="1400762"/>
    <lineage>
        <taxon>Eukaryota</taxon>
        <taxon>Fungi</taxon>
        <taxon>Dikarya</taxon>
        <taxon>Basidiomycota</taxon>
        <taxon>Agaricomycotina</taxon>
        <taxon>Agaricomycetes</taxon>
        <taxon>Agaricomycetidae</taxon>
        <taxon>Agaricales</taxon>
        <taxon>Agaricineae</taxon>
        <taxon>Agaricaceae</taxon>
        <taxon>Macrolepiota</taxon>
    </lineage>
</organism>
<dbReference type="EMBL" id="MU151066">
    <property type="protein sequence ID" value="KAF9452939.1"/>
    <property type="molecule type" value="Genomic_DNA"/>
</dbReference>